<dbReference type="STRING" id="1462526.BN990_03909"/>
<evidence type="ECO:0000313" key="1">
    <source>
        <dbReference type="EMBL" id="CDQ41536.1"/>
    </source>
</evidence>
<dbReference type="RefSeq" id="WP_038246282.1">
    <property type="nucleotide sequence ID" value="NZ_BNER01000005.1"/>
</dbReference>
<dbReference type="EMBL" id="CCDP010000003">
    <property type="protein sequence ID" value="CDQ41536.1"/>
    <property type="molecule type" value="Genomic_DNA"/>
</dbReference>
<dbReference type="Proteomes" id="UP000028875">
    <property type="component" value="Unassembled WGS sequence"/>
</dbReference>
<keyword evidence="2" id="KW-1185">Reference proteome</keyword>
<comment type="caution">
    <text evidence="1">The sequence shown here is derived from an EMBL/GenBank/DDBJ whole genome shotgun (WGS) entry which is preliminary data.</text>
</comment>
<organism evidence="1 2">
    <name type="scientific">Virgibacillus massiliensis</name>
    <dbReference type="NCBI Taxonomy" id="1462526"/>
    <lineage>
        <taxon>Bacteria</taxon>
        <taxon>Bacillati</taxon>
        <taxon>Bacillota</taxon>
        <taxon>Bacilli</taxon>
        <taxon>Bacillales</taxon>
        <taxon>Bacillaceae</taxon>
        <taxon>Virgibacillus</taxon>
    </lineage>
</organism>
<reference evidence="2" key="2">
    <citation type="submission" date="2014-05" db="EMBL/GenBank/DDBJ databases">
        <title>Draft genome sequence of Virgibacillus massiliensis Vm-5.</title>
        <authorList>
            <person name="Khelaifia S."/>
            <person name="Croce O."/>
            <person name="Lagier J.C."/>
            <person name="Raoult D."/>
        </authorList>
    </citation>
    <scope>NUCLEOTIDE SEQUENCE [LARGE SCALE GENOMIC DNA]</scope>
    <source>
        <strain evidence="2">Vm-5</strain>
    </source>
</reference>
<dbReference type="AlphaFoldDB" id="A0A024QHX7"/>
<reference evidence="1 2" key="1">
    <citation type="submission" date="2014-03" db="EMBL/GenBank/DDBJ databases">
        <authorList>
            <person name="Urmite Genomes U."/>
        </authorList>
    </citation>
    <scope>NUCLEOTIDE SEQUENCE [LARGE SCALE GENOMIC DNA]</scope>
    <source>
        <strain evidence="1 2">Vm-5</strain>
    </source>
</reference>
<name>A0A024QHX7_9BACI</name>
<accession>A0A024QHX7</accession>
<dbReference type="PROSITE" id="PS51257">
    <property type="entry name" value="PROKAR_LIPOPROTEIN"/>
    <property type="match status" value="1"/>
</dbReference>
<evidence type="ECO:0000313" key="2">
    <source>
        <dbReference type="Proteomes" id="UP000028875"/>
    </source>
</evidence>
<gene>
    <name evidence="1" type="ORF">BN990_03909</name>
</gene>
<sequence>MTVKRFLVSCVCFILIVFLVACGNREINGKGKIIELSPDDIQAFVEEQKTGFIYVKDALESGIEDEKLIMREIERAAKKEEVNFYVFDQYKYEKYIELDLHSQSIGFYLNGEKKSELVLARVNEQSQVEKKVDEFFKNVKTDYFE</sequence>
<proteinExistence type="predicted"/>
<protein>
    <submittedName>
        <fullName evidence="1">Uncharacterized protein</fullName>
    </submittedName>
</protein>